<keyword evidence="2" id="KW-1185">Reference proteome</keyword>
<accession>A0ACB9JFL8</accession>
<comment type="caution">
    <text evidence="1">The sequence shown here is derived from an EMBL/GenBank/DDBJ whole genome shotgun (WGS) entry which is preliminary data.</text>
</comment>
<dbReference type="EMBL" id="CM042021">
    <property type="protein sequence ID" value="KAI3818728.1"/>
    <property type="molecule type" value="Genomic_DNA"/>
</dbReference>
<evidence type="ECO:0000313" key="2">
    <source>
        <dbReference type="Proteomes" id="UP001056120"/>
    </source>
</evidence>
<gene>
    <name evidence="1" type="ORF">L1987_12544</name>
</gene>
<sequence>MNSFGLGLSPSDIGDVLEGNHAHNSMSLVSSYPSMFTGGFTSSSCNTMASVLDSSHQEQPGFPGFALYGDGGGSVVNLVQTDGIKSSIDCNNSLNGQNHDDQMKPIDSSDPTSFLWTITGGEGGEWIHPTSSMHCQFLP</sequence>
<proteinExistence type="predicted"/>
<evidence type="ECO:0000313" key="1">
    <source>
        <dbReference type="EMBL" id="KAI3818728.1"/>
    </source>
</evidence>
<reference evidence="2" key="1">
    <citation type="journal article" date="2022" name="Mol. Ecol. Resour.">
        <title>The genomes of chicory, endive, great burdock and yacon provide insights into Asteraceae palaeo-polyploidization history and plant inulin production.</title>
        <authorList>
            <person name="Fan W."/>
            <person name="Wang S."/>
            <person name="Wang H."/>
            <person name="Wang A."/>
            <person name="Jiang F."/>
            <person name="Liu H."/>
            <person name="Zhao H."/>
            <person name="Xu D."/>
            <person name="Zhang Y."/>
        </authorList>
    </citation>
    <scope>NUCLEOTIDE SEQUENCE [LARGE SCALE GENOMIC DNA]</scope>
    <source>
        <strain evidence="2">cv. Yunnan</strain>
    </source>
</reference>
<protein>
    <submittedName>
        <fullName evidence="1">Uncharacterized protein</fullName>
    </submittedName>
</protein>
<reference evidence="1 2" key="2">
    <citation type="journal article" date="2022" name="Mol. Ecol. Resour.">
        <title>The genomes of chicory, endive, great burdock and yacon provide insights into Asteraceae paleo-polyploidization history and plant inulin production.</title>
        <authorList>
            <person name="Fan W."/>
            <person name="Wang S."/>
            <person name="Wang H."/>
            <person name="Wang A."/>
            <person name="Jiang F."/>
            <person name="Liu H."/>
            <person name="Zhao H."/>
            <person name="Xu D."/>
            <person name="Zhang Y."/>
        </authorList>
    </citation>
    <scope>NUCLEOTIDE SEQUENCE [LARGE SCALE GENOMIC DNA]</scope>
    <source>
        <strain evidence="2">cv. Yunnan</strain>
        <tissue evidence="1">Leaves</tissue>
    </source>
</reference>
<name>A0ACB9JFL8_9ASTR</name>
<dbReference type="Proteomes" id="UP001056120">
    <property type="component" value="Linkage Group LG04"/>
</dbReference>
<organism evidence="1 2">
    <name type="scientific">Smallanthus sonchifolius</name>
    <dbReference type="NCBI Taxonomy" id="185202"/>
    <lineage>
        <taxon>Eukaryota</taxon>
        <taxon>Viridiplantae</taxon>
        <taxon>Streptophyta</taxon>
        <taxon>Embryophyta</taxon>
        <taxon>Tracheophyta</taxon>
        <taxon>Spermatophyta</taxon>
        <taxon>Magnoliopsida</taxon>
        <taxon>eudicotyledons</taxon>
        <taxon>Gunneridae</taxon>
        <taxon>Pentapetalae</taxon>
        <taxon>asterids</taxon>
        <taxon>campanulids</taxon>
        <taxon>Asterales</taxon>
        <taxon>Asteraceae</taxon>
        <taxon>Asteroideae</taxon>
        <taxon>Heliantheae alliance</taxon>
        <taxon>Millerieae</taxon>
        <taxon>Smallanthus</taxon>
    </lineage>
</organism>